<accession>A0ABU0TML5</accession>
<dbReference type="Proteomes" id="UP001225072">
    <property type="component" value="Unassembled WGS sequence"/>
</dbReference>
<sequence length="297" mass="34439">MKKILYLFIVLFLFSCGKEKKIEGGKDDKEDSIIVNPNDLNVSILIDLSDRIDPVTNPNPTMEYYQRDLEYIKAINKGFLSHIEKKKVIRLNDQMQVFFNPEPSDPKINDVTKQLKVAFDKHTSEDNMDMMAKNYSTLPVSIYESAIKDGSYVGSDIWEFFKNKVKDYCIKEDHRNILFILTDGYMYHEDSKFSEKTKTSYLTSKLIQSLKLNNSDFKEQIQKGNLGFVKANDNLKNLEVIVLGINPEKGNPFEEAVIKEFWENWFKDMGITRYQIKSADLPSNLEPIIIKAITNKN</sequence>
<dbReference type="RefSeq" id="WP_307452447.1">
    <property type="nucleotide sequence ID" value="NZ_JAUTAL010000001.1"/>
</dbReference>
<evidence type="ECO:0008006" key="3">
    <source>
        <dbReference type="Google" id="ProtNLM"/>
    </source>
</evidence>
<keyword evidence="2" id="KW-1185">Reference proteome</keyword>
<proteinExistence type="predicted"/>
<protein>
    <recommendedName>
        <fullName evidence="3">VWFA domain-containing protein</fullName>
    </recommendedName>
</protein>
<gene>
    <name evidence="1" type="ORF">QE404_003437</name>
</gene>
<comment type="caution">
    <text evidence="1">The sequence shown here is derived from an EMBL/GenBank/DDBJ whole genome shotgun (WGS) entry which is preliminary data.</text>
</comment>
<dbReference type="EMBL" id="JAUTAL010000001">
    <property type="protein sequence ID" value="MDQ1098290.1"/>
    <property type="molecule type" value="Genomic_DNA"/>
</dbReference>
<evidence type="ECO:0000313" key="1">
    <source>
        <dbReference type="EMBL" id="MDQ1098290.1"/>
    </source>
</evidence>
<dbReference type="PROSITE" id="PS51257">
    <property type="entry name" value="PROKAR_LIPOPROTEIN"/>
    <property type="match status" value="1"/>
</dbReference>
<organism evidence="1 2">
    <name type="scientific">Chryseobacterium camelliae</name>
    <dbReference type="NCBI Taxonomy" id="1265445"/>
    <lineage>
        <taxon>Bacteria</taxon>
        <taxon>Pseudomonadati</taxon>
        <taxon>Bacteroidota</taxon>
        <taxon>Flavobacteriia</taxon>
        <taxon>Flavobacteriales</taxon>
        <taxon>Weeksellaceae</taxon>
        <taxon>Chryseobacterium group</taxon>
        <taxon>Chryseobacterium</taxon>
    </lineage>
</organism>
<name>A0ABU0TML5_9FLAO</name>
<evidence type="ECO:0000313" key="2">
    <source>
        <dbReference type="Proteomes" id="UP001225072"/>
    </source>
</evidence>
<reference evidence="1 2" key="1">
    <citation type="submission" date="2023-07" db="EMBL/GenBank/DDBJ databases">
        <title>Functional and genomic diversity of the sorghum phyllosphere microbiome.</title>
        <authorList>
            <person name="Shade A."/>
        </authorList>
    </citation>
    <scope>NUCLEOTIDE SEQUENCE [LARGE SCALE GENOMIC DNA]</scope>
    <source>
        <strain evidence="1 2">SORGH_AS_1064</strain>
    </source>
</reference>